<dbReference type="PANTHER" id="PTHR21686:SF12">
    <property type="entry name" value="DEOXYNUCLEOTIDYLTRANSFERASE TERMINAL-INTERACTING PROTEIN 2"/>
    <property type="match status" value="1"/>
</dbReference>
<organism evidence="5">
    <name type="scientific">Chaetoceros debilis</name>
    <dbReference type="NCBI Taxonomy" id="122233"/>
    <lineage>
        <taxon>Eukaryota</taxon>
        <taxon>Sar</taxon>
        <taxon>Stramenopiles</taxon>
        <taxon>Ochrophyta</taxon>
        <taxon>Bacillariophyta</taxon>
        <taxon>Coscinodiscophyceae</taxon>
        <taxon>Chaetocerotophycidae</taxon>
        <taxon>Chaetocerotales</taxon>
        <taxon>Chaetocerotaceae</taxon>
        <taxon>Chaetoceros</taxon>
    </lineage>
</organism>
<evidence type="ECO:0000256" key="2">
    <source>
        <dbReference type="ARBA" id="ARBA00023242"/>
    </source>
</evidence>
<dbReference type="InterPro" id="IPR014810">
    <property type="entry name" value="Fcf2_C"/>
</dbReference>
<feature type="domain" description="Fcf2 pre-rRNA processing C-terminal" evidence="4">
    <location>
        <begin position="153"/>
        <end position="250"/>
    </location>
</feature>
<dbReference type="GO" id="GO:0005730">
    <property type="term" value="C:nucleolus"/>
    <property type="evidence" value="ECO:0007669"/>
    <property type="project" value="UniProtKB-SubCell"/>
</dbReference>
<dbReference type="GO" id="GO:0006396">
    <property type="term" value="P:RNA processing"/>
    <property type="evidence" value="ECO:0007669"/>
    <property type="project" value="TreeGrafter"/>
</dbReference>
<feature type="region of interest" description="Disordered" evidence="3">
    <location>
        <begin position="1"/>
        <end position="54"/>
    </location>
</feature>
<keyword evidence="2" id="KW-0539">Nucleus</keyword>
<dbReference type="Pfam" id="PF08698">
    <property type="entry name" value="Fcf2"/>
    <property type="match status" value="1"/>
</dbReference>
<reference evidence="5" key="1">
    <citation type="submission" date="2021-01" db="EMBL/GenBank/DDBJ databases">
        <authorList>
            <person name="Corre E."/>
            <person name="Pelletier E."/>
            <person name="Niang G."/>
            <person name="Scheremetjew M."/>
            <person name="Finn R."/>
            <person name="Kale V."/>
            <person name="Holt S."/>
            <person name="Cochrane G."/>
            <person name="Meng A."/>
            <person name="Brown T."/>
            <person name="Cohen L."/>
        </authorList>
    </citation>
    <scope>NUCLEOTIDE SEQUENCE</scope>
    <source>
        <strain evidence="5">MM31A-1</strain>
    </source>
</reference>
<feature type="compositionally biased region" description="Basic and acidic residues" evidence="3">
    <location>
        <begin position="246"/>
        <end position="261"/>
    </location>
</feature>
<gene>
    <name evidence="5" type="ORF">CDEB00056_LOCUS3704</name>
</gene>
<comment type="subcellular location">
    <subcellularLocation>
        <location evidence="1">Nucleus</location>
        <location evidence="1">Nucleolus</location>
    </subcellularLocation>
</comment>
<dbReference type="PANTHER" id="PTHR21686">
    <property type="entry name" value="DEOXYNUCLEOTIDYLTRANSFERASE TERMINAL-INTERACTING PROTEIN 2"/>
    <property type="match status" value="1"/>
</dbReference>
<sequence length="279" mass="30934">MARAKKANAKDEEKEEQNSPDPIESDEEVEEESSGSNDDQDSDDEDNVNISSEEIKHAIALATAAANKKFGWGKESKLNGSGPSNPLSDIIPGYIAPMTLDSSSLDKFKNPKRLISSSSASKSVTMEIPNKPSFSSKNFKVGKRDPIDIAKNNTNAGSGWFNFEAAPNTSAMQADIAIIRNRNYIDPKKFYKASDFNKRGSHMVQMGTVIEGAMESVFSNRLTKKQRKENVLEEIMGETFGSKDDYVKRKFAERQREKSEVGRTSSKKSKGKGRFRGDR</sequence>
<dbReference type="EMBL" id="HBIO01005271">
    <property type="protein sequence ID" value="CAE0458863.1"/>
    <property type="molecule type" value="Transcribed_RNA"/>
</dbReference>
<dbReference type="GO" id="GO:0003723">
    <property type="term" value="F:RNA binding"/>
    <property type="evidence" value="ECO:0007669"/>
    <property type="project" value="TreeGrafter"/>
</dbReference>
<dbReference type="InterPro" id="IPR039883">
    <property type="entry name" value="Fcf2/DNTTIP2"/>
</dbReference>
<feature type="compositionally biased region" description="Basic residues" evidence="3">
    <location>
        <begin position="265"/>
        <end position="279"/>
    </location>
</feature>
<evidence type="ECO:0000256" key="3">
    <source>
        <dbReference type="SAM" id="MobiDB-lite"/>
    </source>
</evidence>
<proteinExistence type="predicted"/>
<evidence type="ECO:0000259" key="4">
    <source>
        <dbReference type="Pfam" id="PF08698"/>
    </source>
</evidence>
<name>A0A7S3PY45_9STRA</name>
<dbReference type="AlphaFoldDB" id="A0A7S3PY45"/>
<protein>
    <recommendedName>
        <fullName evidence="4">Fcf2 pre-rRNA processing C-terminal domain-containing protein</fullName>
    </recommendedName>
</protein>
<evidence type="ECO:0000313" key="5">
    <source>
        <dbReference type="EMBL" id="CAE0458863.1"/>
    </source>
</evidence>
<accession>A0A7S3PY45</accession>
<feature type="compositionally biased region" description="Acidic residues" evidence="3">
    <location>
        <begin position="23"/>
        <end position="47"/>
    </location>
</feature>
<evidence type="ECO:0000256" key="1">
    <source>
        <dbReference type="ARBA" id="ARBA00004604"/>
    </source>
</evidence>
<feature type="region of interest" description="Disordered" evidence="3">
    <location>
        <begin position="246"/>
        <end position="279"/>
    </location>
</feature>